<dbReference type="SUPFAM" id="SSF46894">
    <property type="entry name" value="C-terminal effector domain of the bipartite response regulators"/>
    <property type="match status" value="1"/>
</dbReference>
<dbReference type="Pfam" id="PF00486">
    <property type="entry name" value="Trans_reg_C"/>
    <property type="match status" value="1"/>
</dbReference>
<dbReference type="GO" id="GO:0000976">
    <property type="term" value="F:transcription cis-regulatory region binding"/>
    <property type="evidence" value="ECO:0007669"/>
    <property type="project" value="TreeGrafter"/>
</dbReference>
<evidence type="ECO:0000313" key="12">
    <source>
        <dbReference type="EMBL" id="EET62854.1"/>
    </source>
</evidence>
<reference evidence="12" key="1">
    <citation type="submission" date="2009-07" db="EMBL/GenBank/DDBJ databases">
        <authorList>
            <person name="Weinstock G."/>
            <person name="Sodergren E."/>
            <person name="Clifton S."/>
            <person name="Fulton L."/>
            <person name="Fulton B."/>
            <person name="Courtney L."/>
            <person name="Fronick C."/>
            <person name="Harrison M."/>
            <person name="Strong C."/>
            <person name="Farmer C."/>
            <person name="Delahaunty K."/>
            <person name="Markovic C."/>
            <person name="Hall O."/>
            <person name="Minx P."/>
            <person name="Tomlinson C."/>
            <person name="Mitreva M."/>
            <person name="Nelson J."/>
            <person name="Hou S."/>
            <person name="Wollam A."/>
            <person name="Pepin K.H."/>
            <person name="Johnson M."/>
            <person name="Bhonagiri V."/>
            <person name="Nash W.E."/>
            <person name="Warren W."/>
            <person name="Chinwalla A."/>
            <person name="Mardis E.R."/>
            <person name="Wilson R.K."/>
        </authorList>
    </citation>
    <scope>NUCLEOTIDE SEQUENCE [LARGE SCALE GENOMIC DNA]</scope>
    <source>
        <strain evidence="12">DSM 14469</strain>
    </source>
</reference>
<evidence type="ECO:0000256" key="5">
    <source>
        <dbReference type="ARBA" id="ARBA00023125"/>
    </source>
</evidence>
<evidence type="ECO:0000259" key="11">
    <source>
        <dbReference type="PROSITE" id="PS51755"/>
    </source>
</evidence>
<dbReference type="PROSITE" id="PS50110">
    <property type="entry name" value="RESPONSE_REGULATORY"/>
    <property type="match status" value="1"/>
</dbReference>
<evidence type="ECO:0000256" key="3">
    <source>
        <dbReference type="ARBA" id="ARBA00023012"/>
    </source>
</evidence>
<dbReference type="STRING" id="168384.SAMN05660368_01814"/>
<dbReference type="Gene3D" id="3.40.50.2300">
    <property type="match status" value="1"/>
</dbReference>
<dbReference type="eggNOG" id="COG0745">
    <property type="taxonomic scope" value="Bacteria"/>
</dbReference>
<keyword evidence="6" id="KW-0804">Transcription</keyword>
<dbReference type="AlphaFoldDB" id="C6L9B4"/>
<protein>
    <recommendedName>
        <fullName evidence="1">Stage 0 sporulation protein A homolog</fullName>
    </recommendedName>
</protein>
<dbReference type="PANTHER" id="PTHR48111">
    <property type="entry name" value="REGULATOR OF RPOS"/>
    <property type="match status" value="1"/>
</dbReference>
<evidence type="ECO:0000256" key="1">
    <source>
        <dbReference type="ARBA" id="ARBA00018672"/>
    </source>
</evidence>
<feature type="domain" description="OmpR/PhoB-type" evidence="11">
    <location>
        <begin position="145"/>
        <end position="243"/>
    </location>
</feature>
<dbReference type="InterPro" id="IPR001867">
    <property type="entry name" value="OmpR/PhoB-type_DNA-bd"/>
</dbReference>
<sequence>MAAFFMFSHPQRKEYNDMIKILLIEDDRELCRSIRRELEKNGYMVECCSDGETAMFYALNTDYGYDIAIVDRMLPVVDGLTIIRAMRRKNIQIPVIIITGMSALDDRVDGLDGGADDYLVKPFHIRELLARVRALTRRPHQMQDAELLTCGDLRFDTSTRTLQCSQRKVALTAKEAELLGTLMRQPEAVFSREQLVLKVWGSDSDIEPGNVDNYISFLRRRLRELGSACQIKTIYGTGYRLEESHA</sequence>
<dbReference type="SMART" id="SM00862">
    <property type="entry name" value="Trans_reg_C"/>
    <property type="match status" value="1"/>
</dbReference>
<evidence type="ECO:0000256" key="4">
    <source>
        <dbReference type="ARBA" id="ARBA00023015"/>
    </source>
</evidence>
<dbReference type="InterPro" id="IPR039420">
    <property type="entry name" value="WalR-like"/>
</dbReference>
<dbReference type="InterPro" id="IPR001789">
    <property type="entry name" value="Sig_transdc_resp-reg_receiver"/>
</dbReference>
<evidence type="ECO:0000259" key="10">
    <source>
        <dbReference type="PROSITE" id="PS50110"/>
    </source>
</evidence>
<comment type="function">
    <text evidence="7">May play the central regulatory role in sporulation. It may be an element of the effector pathway responsible for the activation of sporulation genes in response to nutritional stress. Spo0A may act in concert with spo0H (a sigma factor) to control the expression of some genes that are critical to the sporulation process.</text>
</comment>
<name>C6L9B4_9FIRM</name>
<feature type="domain" description="Response regulatory" evidence="10">
    <location>
        <begin position="20"/>
        <end position="136"/>
    </location>
</feature>
<dbReference type="GO" id="GO:0000156">
    <property type="term" value="F:phosphorelay response regulator activity"/>
    <property type="evidence" value="ECO:0007669"/>
    <property type="project" value="TreeGrafter"/>
</dbReference>
<dbReference type="EMBL" id="ACCL02000001">
    <property type="protein sequence ID" value="EET62854.1"/>
    <property type="molecule type" value="Genomic_DNA"/>
</dbReference>
<evidence type="ECO:0000313" key="13">
    <source>
        <dbReference type="Proteomes" id="UP000005561"/>
    </source>
</evidence>
<evidence type="ECO:0000256" key="9">
    <source>
        <dbReference type="PROSITE-ProRule" id="PRU01091"/>
    </source>
</evidence>
<gene>
    <name evidence="12" type="ORF">BRYFOR_05205</name>
</gene>
<feature type="DNA-binding region" description="OmpR/PhoB-type" evidence="9">
    <location>
        <begin position="145"/>
        <end position="243"/>
    </location>
</feature>
<dbReference type="PROSITE" id="PS51755">
    <property type="entry name" value="OMPR_PHOB"/>
    <property type="match status" value="1"/>
</dbReference>
<dbReference type="SMART" id="SM00448">
    <property type="entry name" value="REC"/>
    <property type="match status" value="1"/>
</dbReference>
<evidence type="ECO:0000256" key="2">
    <source>
        <dbReference type="ARBA" id="ARBA00022553"/>
    </source>
</evidence>
<keyword evidence="13" id="KW-1185">Reference proteome</keyword>
<dbReference type="GO" id="GO:0032993">
    <property type="term" value="C:protein-DNA complex"/>
    <property type="evidence" value="ECO:0007669"/>
    <property type="project" value="TreeGrafter"/>
</dbReference>
<dbReference type="InterPro" id="IPR011006">
    <property type="entry name" value="CheY-like_superfamily"/>
</dbReference>
<dbReference type="InterPro" id="IPR016032">
    <property type="entry name" value="Sig_transdc_resp-reg_C-effctor"/>
</dbReference>
<dbReference type="Gene3D" id="6.10.250.690">
    <property type="match status" value="1"/>
</dbReference>
<organism evidence="12 13">
    <name type="scientific">Marvinbryantia formatexigens DSM 14469</name>
    <dbReference type="NCBI Taxonomy" id="478749"/>
    <lineage>
        <taxon>Bacteria</taxon>
        <taxon>Bacillati</taxon>
        <taxon>Bacillota</taxon>
        <taxon>Clostridia</taxon>
        <taxon>Lachnospirales</taxon>
        <taxon>Lachnospiraceae</taxon>
        <taxon>Marvinbryantia</taxon>
    </lineage>
</organism>
<evidence type="ECO:0000256" key="8">
    <source>
        <dbReference type="PROSITE-ProRule" id="PRU00169"/>
    </source>
</evidence>
<evidence type="ECO:0000256" key="7">
    <source>
        <dbReference type="ARBA" id="ARBA00024867"/>
    </source>
</evidence>
<keyword evidence="2 8" id="KW-0597">Phosphoprotein</keyword>
<dbReference type="GO" id="GO:0005829">
    <property type="term" value="C:cytosol"/>
    <property type="evidence" value="ECO:0007669"/>
    <property type="project" value="TreeGrafter"/>
</dbReference>
<dbReference type="SUPFAM" id="SSF52172">
    <property type="entry name" value="CheY-like"/>
    <property type="match status" value="1"/>
</dbReference>
<keyword evidence="3" id="KW-0902">Two-component regulatory system</keyword>
<keyword evidence="5 9" id="KW-0238">DNA-binding</keyword>
<dbReference type="CDD" id="cd00383">
    <property type="entry name" value="trans_reg_C"/>
    <property type="match status" value="1"/>
</dbReference>
<dbReference type="InterPro" id="IPR036388">
    <property type="entry name" value="WH-like_DNA-bd_sf"/>
</dbReference>
<accession>C6L9B4</accession>
<dbReference type="Gene3D" id="1.10.10.10">
    <property type="entry name" value="Winged helix-like DNA-binding domain superfamily/Winged helix DNA-binding domain"/>
    <property type="match status" value="1"/>
</dbReference>
<feature type="modified residue" description="4-aspartylphosphate" evidence="8">
    <location>
        <position position="71"/>
    </location>
</feature>
<evidence type="ECO:0000256" key="6">
    <source>
        <dbReference type="ARBA" id="ARBA00023163"/>
    </source>
</evidence>
<proteinExistence type="predicted"/>
<keyword evidence="4" id="KW-0805">Transcription regulation</keyword>
<comment type="caution">
    <text evidence="12">The sequence shown here is derived from an EMBL/GenBank/DDBJ whole genome shotgun (WGS) entry which is preliminary data.</text>
</comment>
<dbReference type="GO" id="GO:0006355">
    <property type="term" value="P:regulation of DNA-templated transcription"/>
    <property type="evidence" value="ECO:0007669"/>
    <property type="project" value="InterPro"/>
</dbReference>
<dbReference type="Proteomes" id="UP000005561">
    <property type="component" value="Unassembled WGS sequence"/>
</dbReference>
<dbReference type="PANTHER" id="PTHR48111:SF22">
    <property type="entry name" value="REGULATOR OF RPOS"/>
    <property type="match status" value="1"/>
</dbReference>
<dbReference type="Pfam" id="PF00072">
    <property type="entry name" value="Response_reg"/>
    <property type="match status" value="1"/>
</dbReference>